<comment type="caution">
    <text evidence="2">The sequence shown here is derived from an EMBL/GenBank/DDBJ whole genome shotgun (WGS) entry which is preliminary data.</text>
</comment>
<evidence type="ECO:0000313" key="2">
    <source>
        <dbReference type="EMBL" id="MFK4273431.1"/>
    </source>
</evidence>
<dbReference type="Proteomes" id="UP001620295">
    <property type="component" value="Unassembled WGS sequence"/>
</dbReference>
<keyword evidence="3" id="KW-1185">Reference proteome</keyword>
<evidence type="ECO:0000256" key="1">
    <source>
        <dbReference type="SAM" id="MobiDB-lite"/>
    </source>
</evidence>
<protein>
    <submittedName>
        <fullName evidence="2">Uncharacterized protein</fullName>
    </submittedName>
</protein>
<organism evidence="2 3">
    <name type="scientific">Streptomyces milbemycinicus</name>
    <dbReference type="NCBI Taxonomy" id="476552"/>
    <lineage>
        <taxon>Bacteria</taxon>
        <taxon>Bacillati</taxon>
        <taxon>Actinomycetota</taxon>
        <taxon>Actinomycetes</taxon>
        <taxon>Kitasatosporales</taxon>
        <taxon>Streptomycetaceae</taxon>
        <taxon>Streptomyces</taxon>
    </lineage>
</organism>
<reference evidence="2 3" key="1">
    <citation type="submission" date="2024-11" db="EMBL/GenBank/DDBJ databases">
        <title>The Natural Products Discovery Center: Release of the First 8490 Sequenced Strains for Exploring Actinobacteria Biosynthetic Diversity.</title>
        <authorList>
            <person name="Kalkreuter E."/>
            <person name="Kautsar S.A."/>
            <person name="Yang D."/>
            <person name="Bader C.D."/>
            <person name="Teijaro C.N."/>
            <person name="Fluegel L."/>
            <person name="Davis C.M."/>
            <person name="Simpson J.R."/>
            <person name="Lauterbach L."/>
            <person name="Steele A.D."/>
            <person name="Gui C."/>
            <person name="Meng S."/>
            <person name="Li G."/>
            <person name="Viehrig K."/>
            <person name="Ye F."/>
            <person name="Su P."/>
            <person name="Kiefer A.F."/>
            <person name="Nichols A."/>
            <person name="Cepeda A.J."/>
            <person name="Yan W."/>
            <person name="Fan B."/>
            <person name="Jiang Y."/>
            <person name="Adhikari A."/>
            <person name="Zheng C.-J."/>
            <person name="Schuster L."/>
            <person name="Cowan T.M."/>
            <person name="Smanski M.J."/>
            <person name="Chevrette M.G."/>
            <person name="De Carvalho L.P.S."/>
            <person name="Shen B."/>
        </authorList>
    </citation>
    <scope>NUCLEOTIDE SEQUENCE [LARGE SCALE GENOMIC DNA]</scope>
    <source>
        <strain evidence="2 3">NPDC020863</strain>
    </source>
</reference>
<name>A0ABW8MAA9_9ACTN</name>
<dbReference type="EMBL" id="JBJDQH010000149">
    <property type="protein sequence ID" value="MFK4273431.1"/>
    <property type="molecule type" value="Genomic_DNA"/>
</dbReference>
<feature type="region of interest" description="Disordered" evidence="1">
    <location>
        <begin position="1"/>
        <end position="22"/>
    </location>
</feature>
<feature type="compositionally biased region" description="Low complexity" evidence="1">
    <location>
        <begin position="7"/>
        <end position="18"/>
    </location>
</feature>
<sequence>RATKYSAGPGLPAAGPALGRDRRDALAAVERLAAVEGPAVDGGDGGDAQGCSPGRAVLGGSRAGHGPPRPKSPGTRRPAPRPGQNSSTAR</sequence>
<proteinExistence type="predicted"/>
<feature type="region of interest" description="Disordered" evidence="1">
    <location>
        <begin position="36"/>
        <end position="90"/>
    </location>
</feature>
<gene>
    <name evidence="2" type="ORF">ACI2L5_52620</name>
</gene>
<evidence type="ECO:0000313" key="3">
    <source>
        <dbReference type="Proteomes" id="UP001620295"/>
    </source>
</evidence>
<accession>A0ABW8MAA9</accession>
<feature type="non-terminal residue" evidence="2">
    <location>
        <position position="1"/>
    </location>
</feature>